<accession>A0ABD2NAS1</accession>
<evidence type="ECO:0000313" key="3">
    <source>
        <dbReference type="EMBL" id="KAL3275838.1"/>
    </source>
</evidence>
<comment type="caution">
    <text evidence="3">The sequence shown here is derived from an EMBL/GenBank/DDBJ whole genome shotgun (WGS) entry which is preliminary data.</text>
</comment>
<dbReference type="PANTHER" id="PTHR21261:SF15">
    <property type="entry name" value="BEATEN PATH IIIA, ISOFORM D-RELATED"/>
    <property type="match status" value="1"/>
</dbReference>
<keyword evidence="1" id="KW-0812">Transmembrane</keyword>
<keyword evidence="1" id="KW-0472">Membrane</keyword>
<evidence type="ECO:0000313" key="4">
    <source>
        <dbReference type="Proteomes" id="UP001516400"/>
    </source>
</evidence>
<dbReference type="InterPro" id="IPR007110">
    <property type="entry name" value="Ig-like_dom"/>
</dbReference>
<feature type="transmembrane region" description="Helical" evidence="1">
    <location>
        <begin position="169"/>
        <end position="185"/>
    </location>
</feature>
<dbReference type="AlphaFoldDB" id="A0ABD2NAS1"/>
<dbReference type="InterPro" id="IPR013783">
    <property type="entry name" value="Ig-like_fold"/>
</dbReference>
<protein>
    <recommendedName>
        <fullName evidence="2">Ig-like domain-containing protein</fullName>
    </recommendedName>
</protein>
<dbReference type="EMBL" id="JABFTP020000083">
    <property type="protein sequence ID" value="KAL3275838.1"/>
    <property type="molecule type" value="Genomic_DNA"/>
</dbReference>
<organism evidence="3 4">
    <name type="scientific">Cryptolaemus montrouzieri</name>
    <dbReference type="NCBI Taxonomy" id="559131"/>
    <lineage>
        <taxon>Eukaryota</taxon>
        <taxon>Metazoa</taxon>
        <taxon>Ecdysozoa</taxon>
        <taxon>Arthropoda</taxon>
        <taxon>Hexapoda</taxon>
        <taxon>Insecta</taxon>
        <taxon>Pterygota</taxon>
        <taxon>Neoptera</taxon>
        <taxon>Endopterygota</taxon>
        <taxon>Coleoptera</taxon>
        <taxon>Polyphaga</taxon>
        <taxon>Cucujiformia</taxon>
        <taxon>Coccinelloidea</taxon>
        <taxon>Coccinellidae</taxon>
        <taxon>Scymninae</taxon>
        <taxon>Scymnini</taxon>
        <taxon>Cryptolaemus</taxon>
    </lineage>
</organism>
<dbReference type="PROSITE" id="PS50835">
    <property type="entry name" value="IG_LIKE"/>
    <property type="match status" value="1"/>
</dbReference>
<dbReference type="Gene3D" id="2.60.40.10">
    <property type="entry name" value="Immunoglobulins"/>
    <property type="match status" value="1"/>
</dbReference>
<keyword evidence="1" id="KW-1133">Transmembrane helix</keyword>
<reference evidence="3 4" key="1">
    <citation type="journal article" date="2021" name="BMC Biol.">
        <title>Horizontally acquired antibacterial genes associated with adaptive radiation of ladybird beetles.</title>
        <authorList>
            <person name="Li H.S."/>
            <person name="Tang X.F."/>
            <person name="Huang Y.H."/>
            <person name="Xu Z.Y."/>
            <person name="Chen M.L."/>
            <person name="Du X.Y."/>
            <person name="Qiu B.Y."/>
            <person name="Chen P.T."/>
            <person name="Zhang W."/>
            <person name="Slipinski A."/>
            <person name="Escalona H.E."/>
            <person name="Waterhouse R.M."/>
            <person name="Zwick A."/>
            <person name="Pang H."/>
        </authorList>
    </citation>
    <scope>NUCLEOTIDE SEQUENCE [LARGE SCALE GENOMIC DNA]</scope>
    <source>
        <strain evidence="3">SYSU2018</strain>
    </source>
</reference>
<gene>
    <name evidence="3" type="ORF">HHI36_020580</name>
</gene>
<dbReference type="Proteomes" id="UP001516400">
    <property type="component" value="Unassembled WGS sequence"/>
</dbReference>
<proteinExistence type="predicted"/>
<name>A0ABD2NAS1_9CUCU</name>
<dbReference type="SUPFAM" id="SSF48726">
    <property type="entry name" value="Immunoglobulin"/>
    <property type="match status" value="1"/>
</dbReference>
<dbReference type="InterPro" id="IPR036179">
    <property type="entry name" value="Ig-like_dom_sf"/>
</dbReference>
<keyword evidence="4" id="KW-1185">Reference proteome</keyword>
<dbReference type="PANTHER" id="PTHR21261">
    <property type="entry name" value="BEAT PROTEIN"/>
    <property type="match status" value="1"/>
</dbReference>
<feature type="domain" description="Ig-like" evidence="2">
    <location>
        <begin position="43"/>
        <end position="126"/>
    </location>
</feature>
<sequence>MISRRISLCYILCFVIYWKHLTVSSLHIINLYVPREASHEALLDCRYSLELNETLYDVKWYKEGSEFFRCKSNGSVLQFPVDGVKLYVSELVQKGTCPLILTGLNEQSSGEYLCEVSLDFTFQSVTKASKLKFVLPSLKDVRKNHLNEDNAQNRTEGLRSRYNLANKCFYYPFLTVVSFLISILCK</sequence>
<evidence type="ECO:0000256" key="1">
    <source>
        <dbReference type="SAM" id="Phobius"/>
    </source>
</evidence>
<evidence type="ECO:0000259" key="2">
    <source>
        <dbReference type="PROSITE" id="PS50835"/>
    </source>
</evidence>